<feature type="transmembrane region" description="Helical" evidence="1">
    <location>
        <begin position="229"/>
        <end position="249"/>
    </location>
</feature>
<protein>
    <submittedName>
        <fullName evidence="2">Uncharacterized protein</fullName>
    </submittedName>
</protein>
<feature type="transmembrane region" description="Helical" evidence="1">
    <location>
        <begin position="161"/>
        <end position="179"/>
    </location>
</feature>
<feature type="transmembrane region" description="Helical" evidence="1">
    <location>
        <begin position="367"/>
        <end position="387"/>
    </location>
</feature>
<evidence type="ECO:0000313" key="2">
    <source>
        <dbReference type="EMBL" id="EID53766.1"/>
    </source>
</evidence>
<feature type="transmembrane region" description="Helical" evidence="1">
    <location>
        <begin position="199"/>
        <end position="217"/>
    </location>
</feature>
<keyword evidence="1" id="KW-0472">Membrane</keyword>
<dbReference type="HOGENOM" id="CLU_016958_0_0_11"/>
<feature type="transmembrane region" description="Helical" evidence="1">
    <location>
        <begin position="102"/>
        <end position="125"/>
    </location>
</feature>
<dbReference type="RefSeq" id="WP_006237910.1">
    <property type="nucleotide sequence ID" value="NZ_JH636049.1"/>
</dbReference>
<evidence type="ECO:0000313" key="3">
    <source>
        <dbReference type="Proteomes" id="UP000004691"/>
    </source>
</evidence>
<keyword evidence="1" id="KW-0812">Transmembrane</keyword>
<sequence length="596" mass="58164">MAFAFAGTGLRVLGSVARPLEGTERGFASAPLLVALAVAPVLLAGLLVARSNRAAGAAVLLGAALLAPGAALVDLQLVVDPSVASRPELYLPTDLSLPEPALGLWALLAGHGAVLIAGLLSFAALRSEWGATGDGSGLTGLADPADSGGAVAAWRRRYVRVALPAAVAGACGLVMTPFYSADVYLLAQNAFEGPSVELVGSVLCALALPVGAVLLVAGAREVPVARGGLGGLALALAAVGLPSLVAAFAMSSLEVGAGSVLAVVGAAGLAVTAGAFRAGSDGEGNSPGSATEGAATTIPGRRKLEITTGVLAVITGVLSVAGSLLPQVELGGGGPAPQSPARWLLLAAGLLLGIVGLALFSGRLAPAVRPVVSMLWVGVPLAAAAVLDTALTSGYTPSVLSLAGPGGPAFREHLAAGSIGSGPGVLWAWLAMVTALVTVCCSVLAGVVEREDLDEEYGEEPGIEGGGISGVGLRMLTPLTAAAVLSVAAFATPMVTAPGYVETGLLSEVGPPTWGLVAAVLTVTGGCALAARSRPARAAALLAGAACVVGLRAATVPLVGGEVEGASAGLGLWFSLAAVVALGVCAVIAVRGHRRA</sequence>
<feature type="transmembrane region" description="Helical" evidence="1">
    <location>
        <begin position="426"/>
        <end position="448"/>
    </location>
</feature>
<feature type="transmembrane region" description="Helical" evidence="1">
    <location>
        <begin position="479"/>
        <end position="501"/>
    </location>
</feature>
<gene>
    <name evidence="2" type="ORF">SacxiDRAFT_1519</name>
</gene>
<feature type="transmembrane region" description="Helical" evidence="1">
    <location>
        <begin position="538"/>
        <end position="559"/>
    </location>
</feature>
<dbReference type="STRING" id="882086.SacxiDRAFT_1519"/>
<dbReference type="eggNOG" id="ENOG503357X">
    <property type="taxonomic scope" value="Bacteria"/>
</dbReference>
<evidence type="ECO:0000256" key="1">
    <source>
        <dbReference type="SAM" id="Phobius"/>
    </source>
</evidence>
<reference evidence="2 3" key="1">
    <citation type="submission" date="2012-01" db="EMBL/GenBank/DDBJ databases">
        <title>Improved High-Quality Draft sequence of Saccharomonospora xinjiangensis XJ-54.</title>
        <authorList>
            <consortium name="US DOE Joint Genome Institute"/>
            <person name="Lucas S."/>
            <person name="Han J."/>
            <person name="Lapidus A."/>
            <person name="Cheng J.-F."/>
            <person name="Goodwin L."/>
            <person name="Pitluck S."/>
            <person name="Peters L."/>
            <person name="Mikhailova N."/>
            <person name="Teshima H."/>
            <person name="Detter J.C."/>
            <person name="Han C."/>
            <person name="Tapia R."/>
            <person name="Land M."/>
            <person name="Hauser L."/>
            <person name="Kyrpides N."/>
            <person name="Ivanova N."/>
            <person name="Pagani I."/>
            <person name="Brambilla E.-M."/>
            <person name="Klenk H.-P."/>
            <person name="Woyke T."/>
        </authorList>
    </citation>
    <scope>NUCLEOTIDE SEQUENCE [LARGE SCALE GENOMIC DNA]</scope>
    <source>
        <strain evidence="2 3">XJ-54</strain>
    </source>
</reference>
<feature type="transmembrane region" description="Helical" evidence="1">
    <location>
        <begin position="340"/>
        <end position="360"/>
    </location>
</feature>
<feature type="transmembrane region" description="Helical" evidence="1">
    <location>
        <begin position="571"/>
        <end position="590"/>
    </location>
</feature>
<feature type="transmembrane region" description="Helical" evidence="1">
    <location>
        <begin position="56"/>
        <end position="79"/>
    </location>
</feature>
<dbReference type="Proteomes" id="UP000004691">
    <property type="component" value="Unassembled WGS sequence"/>
</dbReference>
<proteinExistence type="predicted"/>
<keyword evidence="3" id="KW-1185">Reference proteome</keyword>
<feature type="transmembrane region" description="Helical" evidence="1">
    <location>
        <begin position="309"/>
        <end position="328"/>
    </location>
</feature>
<dbReference type="EMBL" id="JH636049">
    <property type="protein sequence ID" value="EID53766.1"/>
    <property type="molecule type" value="Genomic_DNA"/>
</dbReference>
<keyword evidence="1" id="KW-1133">Transmembrane helix</keyword>
<organism evidence="2 3">
    <name type="scientific">Saccharomonospora xinjiangensis XJ-54</name>
    <dbReference type="NCBI Taxonomy" id="882086"/>
    <lineage>
        <taxon>Bacteria</taxon>
        <taxon>Bacillati</taxon>
        <taxon>Actinomycetota</taxon>
        <taxon>Actinomycetes</taxon>
        <taxon>Pseudonocardiales</taxon>
        <taxon>Pseudonocardiaceae</taxon>
        <taxon>Saccharomonospora</taxon>
    </lineage>
</organism>
<feature type="transmembrane region" description="Helical" evidence="1">
    <location>
        <begin position="255"/>
        <end position="276"/>
    </location>
</feature>
<accession>I0V0W3</accession>
<feature type="transmembrane region" description="Helical" evidence="1">
    <location>
        <begin position="513"/>
        <end position="531"/>
    </location>
</feature>
<dbReference type="AlphaFoldDB" id="I0V0W3"/>
<name>I0V0W3_9PSEU</name>
<feature type="transmembrane region" description="Helical" evidence="1">
    <location>
        <begin position="27"/>
        <end position="49"/>
    </location>
</feature>